<evidence type="ECO:0000256" key="2">
    <source>
        <dbReference type="ARBA" id="ARBA00023002"/>
    </source>
</evidence>
<dbReference type="OrthoDB" id="7446267at2"/>
<dbReference type="PANTHER" id="PTHR41534:SF2">
    <property type="entry name" value="3-PHENYLPROPIONATE_CINNAMIC ACID DIOXYGENASE SUBUNIT BETA"/>
    <property type="match status" value="1"/>
</dbReference>
<dbReference type="AlphaFoldDB" id="A0A399R0G3"/>
<comment type="similarity">
    <text evidence="1">Belongs to the bacterial ring-hydroxylating dioxygenase beta subunit family.</text>
</comment>
<dbReference type="InterPro" id="IPR032710">
    <property type="entry name" value="NTF2-like_dom_sf"/>
</dbReference>
<dbReference type="CDD" id="cd00667">
    <property type="entry name" value="ring_hydroxylating_dioxygenases_beta"/>
    <property type="match status" value="1"/>
</dbReference>
<proteinExistence type="inferred from homology"/>
<dbReference type="GO" id="GO:0019380">
    <property type="term" value="P:3-phenylpropionate catabolic process"/>
    <property type="evidence" value="ECO:0007669"/>
    <property type="project" value="TreeGrafter"/>
</dbReference>
<name>A0A399R0G3_9PROT</name>
<sequence length="166" mass="19106">MLVTEDSVENLVLYHSVSQFIYTEARLQDEHHYDEWEALWADDGVYWVPANGADIDPEKEMSIIYDNRSRIALRVRQLHTGRRYAQEPASSLRRTISNVEISVLDNGEIEASANALIFESNLRGEFVWAARNIYRLRREGASFKIAKKTVILANNDKALYTLAFLV</sequence>
<evidence type="ECO:0000313" key="4">
    <source>
        <dbReference type="Proteomes" id="UP000265431"/>
    </source>
</evidence>
<dbReference type="Proteomes" id="UP000265431">
    <property type="component" value="Unassembled WGS sequence"/>
</dbReference>
<accession>A0A399R0G3</accession>
<organism evidence="3 4">
    <name type="scientific">Henriciella barbarensis</name>
    <dbReference type="NCBI Taxonomy" id="86342"/>
    <lineage>
        <taxon>Bacteria</taxon>
        <taxon>Pseudomonadati</taxon>
        <taxon>Pseudomonadota</taxon>
        <taxon>Alphaproteobacteria</taxon>
        <taxon>Hyphomonadales</taxon>
        <taxon>Hyphomonadaceae</taxon>
        <taxon>Henriciella</taxon>
    </lineage>
</organism>
<evidence type="ECO:0000313" key="3">
    <source>
        <dbReference type="EMBL" id="RIJ24650.1"/>
    </source>
</evidence>
<dbReference type="PANTHER" id="PTHR41534">
    <property type="entry name" value="BLR3401 PROTEIN"/>
    <property type="match status" value="1"/>
</dbReference>
<dbReference type="RefSeq" id="WP_119379839.1">
    <property type="nucleotide sequence ID" value="NZ_QWGB01000005.1"/>
</dbReference>
<reference evidence="3 4" key="1">
    <citation type="submission" date="2018-08" db="EMBL/GenBank/DDBJ databases">
        <title>Henriciella mobilis sp. nov., isolated from seawater.</title>
        <authorList>
            <person name="Cheng H."/>
            <person name="Wu Y.-H."/>
            <person name="Xu X.-W."/>
            <person name="Guo L.-L."/>
        </authorList>
    </citation>
    <scope>NUCLEOTIDE SEQUENCE [LARGE SCALE GENOMIC DNA]</scope>
    <source>
        <strain evidence="3 4">CCUG66934</strain>
    </source>
</reference>
<keyword evidence="3" id="KW-0223">Dioxygenase</keyword>
<dbReference type="Pfam" id="PF00866">
    <property type="entry name" value="Ring_hydroxyl_B"/>
    <property type="match status" value="1"/>
</dbReference>
<keyword evidence="2" id="KW-0560">Oxidoreductase</keyword>
<dbReference type="SUPFAM" id="SSF54427">
    <property type="entry name" value="NTF2-like"/>
    <property type="match status" value="1"/>
</dbReference>
<evidence type="ECO:0000256" key="1">
    <source>
        <dbReference type="ARBA" id="ARBA00009570"/>
    </source>
</evidence>
<dbReference type="InterPro" id="IPR000391">
    <property type="entry name" value="Rng_hydr_dOase-bsu"/>
</dbReference>
<dbReference type="Gene3D" id="3.10.450.50">
    <property type="match status" value="1"/>
</dbReference>
<gene>
    <name evidence="3" type="ORF">D1224_10615</name>
</gene>
<dbReference type="EMBL" id="QWGB01000005">
    <property type="protein sequence ID" value="RIJ24650.1"/>
    <property type="molecule type" value="Genomic_DNA"/>
</dbReference>
<comment type="caution">
    <text evidence="3">The sequence shown here is derived from an EMBL/GenBank/DDBJ whole genome shotgun (WGS) entry which is preliminary data.</text>
</comment>
<keyword evidence="4" id="KW-1185">Reference proteome</keyword>
<dbReference type="GO" id="GO:0051213">
    <property type="term" value="F:dioxygenase activity"/>
    <property type="evidence" value="ECO:0007669"/>
    <property type="project" value="UniProtKB-KW"/>
</dbReference>
<protein>
    <submittedName>
        <fullName evidence="3">Ring-hydroxylating dioxygenase subunit beta</fullName>
    </submittedName>
</protein>